<dbReference type="KEGG" id="tva:4767954"/>
<keyword evidence="2 8" id="KW-0238">DNA-binding</keyword>
<feature type="domain" description="HTH myb-type" evidence="7">
    <location>
        <begin position="9"/>
        <end position="63"/>
    </location>
</feature>
<keyword evidence="3" id="KW-0804">Transcription</keyword>
<dbReference type="CDD" id="cd00167">
    <property type="entry name" value="SANT"/>
    <property type="match status" value="1"/>
</dbReference>
<dbReference type="eggNOG" id="KOG0048">
    <property type="taxonomic scope" value="Eukaryota"/>
</dbReference>
<gene>
    <name evidence="8" type="ORF">TVAG_128320</name>
</gene>
<dbReference type="VEuPathDB" id="TrichDB:TVAG_128320"/>
<dbReference type="VEuPathDB" id="TrichDB:TVAGG3_0407210"/>
<evidence type="ECO:0000313" key="9">
    <source>
        <dbReference type="Proteomes" id="UP000001542"/>
    </source>
</evidence>
<dbReference type="Gene3D" id="1.10.10.60">
    <property type="entry name" value="Homeodomain-like"/>
    <property type="match status" value="2"/>
</dbReference>
<dbReference type="PANTHER" id="PTHR46621">
    <property type="entry name" value="SNRNA-ACTIVATING PROTEIN COMPLEX SUBUNIT 4"/>
    <property type="match status" value="1"/>
</dbReference>
<dbReference type="InterPro" id="IPR017930">
    <property type="entry name" value="Myb_dom"/>
</dbReference>
<evidence type="ECO:0000256" key="2">
    <source>
        <dbReference type="ARBA" id="ARBA00023125"/>
    </source>
</evidence>
<evidence type="ECO:0000256" key="5">
    <source>
        <dbReference type="SAM" id="MobiDB-lite"/>
    </source>
</evidence>
<feature type="region of interest" description="Disordered" evidence="5">
    <location>
        <begin position="127"/>
        <end position="147"/>
    </location>
</feature>
<feature type="compositionally biased region" description="Basic and acidic residues" evidence="5">
    <location>
        <begin position="127"/>
        <end position="140"/>
    </location>
</feature>
<feature type="domain" description="HTH myb-type" evidence="7">
    <location>
        <begin position="64"/>
        <end position="114"/>
    </location>
</feature>
<dbReference type="GO" id="GO:0006355">
    <property type="term" value="P:regulation of DNA-templated transcription"/>
    <property type="evidence" value="ECO:0000318"/>
    <property type="project" value="GO_Central"/>
</dbReference>
<dbReference type="EMBL" id="DS113346">
    <property type="protein sequence ID" value="EAY10023.1"/>
    <property type="molecule type" value="Genomic_DNA"/>
</dbReference>
<organism evidence="8 9">
    <name type="scientific">Trichomonas vaginalis (strain ATCC PRA-98 / G3)</name>
    <dbReference type="NCBI Taxonomy" id="412133"/>
    <lineage>
        <taxon>Eukaryota</taxon>
        <taxon>Metamonada</taxon>
        <taxon>Parabasalia</taxon>
        <taxon>Trichomonadida</taxon>
        <taxon>Trichomonadidae</taxon>
        <taxon>Trichomonas</taxon>
    </lineage>
</organism>
<protein>
    <submittedName>
        <fullName evidence="8">Myb-like DNA-binding domain containing protein</fullName>
    </submittedName>
</protein>
<feature type="domain" description="Myb-like" evidence="6">
    <location>
        <begin position="9"/>
        <end position="59"/>
    </location>
</feature>
<dbReference type="InParanoid" id="A2EBJ3"/>
<dbReference type="InterPro" id="IPR001005">
    <property type="entry name" value="SANT/Myb"/>
</dbReference>
<name>A2EBJ3_TRIV3</name>
<dbReference type="InterPro" id="IPR009057">
    <property type="entry name" value="Homeodomain-like_sf"/>
</dbReference>
<dbReference type="PROSITE" id="PS50090">
    <property type="entry name" value="MYB_LIKE"/>
    <property type="match status" value="2"/>
</dbReference>
<reference evidence="8" key="2">
    <citation type="journal article" date="2007" name="Science">
        <title>Draft genome sequence of the sexually transmitted pathogen Trichomonas vaginalis.</title>
        <authorList>
            <person name="Carlton J.M."/>
            <person name="Hirt R.P."/>
            <person name="Silva J.C."/>
            <person name="Delcher A.L."/>
            <person name="Schatz M."/>
            <person name="Zhao Q."/>
            <person name="Wortman J.R."/>
            <person name="Bidwell S.L."/>
            <person name="Alsmark U.C.M."/>
            <person name="Besteiro S."/>
            <person name="Sicheritz-Ponten T."/>
            <person name="Noel C.J."/>
            <person name="Dacks J.B."/>
            <person name="Foster P.G."/>
            <person name="Simillion C."/>
            <person name="Van de Peer Y."/>
            <person name="Miranda-Saavedra D."/>
            <person name="Barton G.J."/>
            <person name="Westrop G.D."/>
            <person name="Mueller S."/>
            <person name="Dessi D."/>
            <person name="Fiori P.L."/>
            <person name="Ren Q."/>
            <person name="Paulsen I."/>
            <person name="Zhang H."/>
            <person name="Bastida-Corcuera F.D."/>
            <person name="Simoes-Barbosa A."/>
            <person name="Brown M.T."/>
            <person name="Hayes R.D."/>
            <person name="Mukherjee M."/>
            <person name="Okumura C.Y."/>
            <person name="Schneider R."/>
            <person name="Smith A.J."/>
            <person name="Vanacova S."/>
            <person name="Villalvazo M."/>
            <person name="Haas B.J."/>
            <person name="Pertea M."/>
            <person name="Feldblyum T.V."/>
            <person name="Utterback T.R."/>
            <person name="Shu C.L."/>
            <person name="Osoegawa K."/>
            <person name="de Jong P.J."/>
            <person name="Hrdy I."/>
            <person name="Horvathova L."/>
            <person name="Zubacova Z."/>
            <person name="Dolezal P."/>
            <person name="Malik S.B."/>
            <person name="Logsdon J.M. Jr."/>
            <person name="Henze K."/>
            <person name="Gupta A."/>
            <person name="Wang C.C."/>
            <person name="Dunne R.L."/>
            <person name="Upcroft J.A."/>
            <person name="Upcroft P."/>
            <person name="White O."/>
            <person name="Salzberg S.L."/>
            <person name="Tang P."/>
            <person name="Chiu C.-H."/>
            <person name="Lee Y.-S."/>
            <person name="Embley T.M."/>
            <person name="Coombs G.H."/>
            <person name="Mottram J.C."/>
            <person name="Tachezy J."/>
            <person name="Fraser-Liggett C.M."/>
            <person name="Johnson P.J."/>
        </authorList>
    </citation>
    <scope>NUCLEOTIDE SEQUENCE [LARGE SCALE GENOMIC DNA]</scope>
    <source>
        <strain evidence="8">G3</strain>
    </source>
</reference>
<evidence type="ECO:0000256" key="1">
    <source>
        <dbReference type="ARBA" id="ARBA00023015"/>
    </source>
</evidence>
<dbReference type="OrthoDB" id="2143914at2759"/>
<proteinExistence type="predicted"/>
<dbReference type="GO" id="GO:0005634">
    <property type="term" value="C:nucleus"/>
    <property type="evidence" value="ECO:0000318"/>
    <property type="project" value="GO_Central"/>
</dbReference>
<evidence type="ECO:0000256" key="4">
    <source>
        <dbReference type="ARBA" id="ARBA00023242"/>
    </source>
</evidence>
<dbReference type="STRING" id="5722.A2EBJ3"/>
<dbReference type="SUPFAM" id="SSF46689">
    <property type="entry name" value="Homeodomain-like"/>
    <property type="match status" value="1"/>
</dbReference>
<sequence length="164" mass="19838">MSSPQLNNEKKIKRKQFTPDEDYIIIEKVRQFGYRWPIIAKFLDGRNSRQVRDRYTNYLNPGINKKQWTEKEDNTLKHLVLKYGCKWKTISLIMGERSEVNVRNRYRLLMRHKALLINHEIRSSKIKNDDEKESEKKEDSNSEDNSFDTDICFDFNEFFTVDFF</sequence>
<keyword evidence="9" id="KW-1185">Reference proteome</keyword>
<keyword evidence="4" id="KW-0539">Nucleus</keyword>
<dbReference type="RefSeq" id="XP_001322246.1">
    <property type="nucleotide sequence ID" value="XM_001322211.1"/>
</dbReference>
<keyword evidence="1" id="KW-0805">Transcription regulation</keyword>
<dbReference type="SMART" id="SM00717">
    <property type="entry name" value="SANT"/>
    <property type="match status" value="2"/>
</dbReference>
<feature type="domain" description="Myb-like" evidence="6">
    <location>
        <begin position="60"/>
        <end position="110"/>
    </location>
</feature>
<dbReference type="Pfam" id="PF13921">
    <property type="entry name" value="Myb_DNA-bind_6"/>
    <property type="match status" value="1"/>
</dbReference>
<dbReference type="GO" id="GO:0000981">
    <property type="term" value="F:DNA-binding transcription factor activity, RNA polymerase II-specific"/>
    <property type="evidence" value="ECO:0000318"/>
    <property type="project" value="GO_Central"/>
</dbReference>
<evidence type="ECO:0000259" key="6">
    <source>
        <dbReference type="PROSITE" id="PS50090"/>
    </source>
</evidence>
<dbReference type="InterPro" id="IPR051575">
    <property type="entry name" value="Myb-like_DNA-bd"/>
</dbReference>
<dbReference type="AlphaFoldDB" id="A2EBJ3"/>
<accession>A2EBJ3</accession>
<evidence type="ECO:0000313" key="8">
    <source>
        <dbReference type="EMBL" id="EAY10023.1"/>
    </source>
</evidence>
<dbReference type="Proteomes" id="UP000001542">
    <property type="component" value="Unassembled WGS sequence"/>
</dbReference>
<dbReference type="SMR" id="A2EBJ3"/>
<evidence type="ECO:0000256" key="3">
    <source>
        <dbReference type="ARBA" id="ARBA00023163"/>
    </source>
</evidence>
<dbReference type="PANTHER" id="PTHR46621:SF1">
    <property type="entry name" value="SNRNA-ACTIVATING PROTEIN COMPLEX SUBUNIT 4"/>
    <property type="match status" value="1"/>
</dbReference>
<dbReference type="GO" id="GO:0000978">
    <property type="term" value="F:RNA polymerase II cis-regulatory region sequence-specific DNA binding"/>
    <property type="evidence" value="ECO:0000318"/>
    <property type="project" value="GO_Central"/>
</dbReference>
<dbReference type="PROSITE" id="PS51294">
    <property type="entry name" value="HTH_MYB"/>
    <property type="match status" value="2"/>
</dbReference>
<evidence type="ECO:0000259" key="7">
    <source>
        <dbReference type="PROSITE" id="PS51294"/>
    </source>
</evidence>
<reference evidence="8" key="1">
    <citation type="submission" date="2006-10" db="EMBL/GenBank/DDBJ databases">
        <authorList>
            <person name="Amadeo P."/>
            <person name="Zhao Q."/>
            <person name="Wortman J."/>
            <person name="Fraser-Liggett C."/>
            <person name="Carlton J."/>
        </authorList>
    </citation>
    <scope>NUCLEOTIDE SEQUENCE</scope>
    <source>
        <strain evidence="8">G3</strain>
    </source>
</reference>